<accession>A0A853CQC8</accession>
<protein>
    <submittedName>
        <fullName evidence="2">Uncharacterized protein</fullName>
    </submittedName>
</protein>
<evidence type="ECO:0000313" key="3">
    <source>
        <dbReference type="Proteomes" id="UP000578352"/>
    </source>
</evidence>
<reference evidence="2 3" key="1">
    <citation type="submission" date="2020-07" db="EMBL/GenBank/DDBJ databases">
        <title>Sequencing the genomes of 1000 actinobacteria strains.</title>
        <authorList>
            <person name="Klenk H.-P."/>
        </authorList>
    </citation>
    <scope>NUCLEOTIDE SEQUENCE [LARGE SCALE GENOMIC DNA]</scope>
    <source>
        <strain evidence="2 3">DSM 15165</strain>
    </source>
</reference>
<dbReference type="RefSeq" id="WP_179604649.1">
    <property type="nucleotide sequence ID" value="NZ_BAABEH010000001.1"/>
</dbReference>
<feature type="transmembrane region" description="Helical" evidence="1">
    <location>
        <begin position="33"/>
        <end position="55"/>
    </location>
</feature>
<dbReference type="EMBL" id="JACCFL010000001">
    <property type="protein sequence ID" value="NYJ22622.1"/>
    <property type="molecule type" value="Genomic_DNA"/>
</dbReference>
<dbReference type="InterPro" id="IPR006311">
    <property type="entry name" value="TAT_signal"/>
</dbReference>
<dbReference type="AlphaFoldDB" id="A0A853CQC8"/>
<keyword evidence="1" id="KW-0472">Membrane</keyword>
<evidence type="ECO:0000256" key="1">
    <source>
        <dbReference type="SAM" id="Phobius"/>
    </source>
</evidence>
<keyword evidence="1" id="KW-1133">Transmembrane helix</keyword>
<evidence type="ECO:0000313" key="2">
    <source>
        <dbReference type="EMBL" id="NYJ22622.1"/>
    </source>
</evidence>
<keyword evidence="1" id="KW-0812">Transmembrane</keyword>
<gene>
    <name evidence="2" type="ORF">HNR13_000909</name>
</gene>
<organism evidence="2 3">
    <name type="scientific">Leifsonia shinshuensis</name>
    <dbReference type="NCBI Taxonomy" id="150026"/>
    <lineage>
        <taxon>Bacteria</taxon>
        <taxon>Bacillati</taxon>
        <taxon>Actinomycetota</taxon>
        <taxon>Actinomycetes</taxon>
        <taxon>Micrococcales</taxon>
        <taxon>Microbacteriaceae</taxon>
        <taxon>Leifsonia</taxon>
    </lineage>
</organism>
<comment type="caution">
    <text evidence="2">The sequence shown here is derived from an EMBL/GenBank/DDBJ whole genome shotgun (WGS) entry which is preliminary data.</text>
</comment>
<proteinExistence type="predicted"/>
<name>A0A853CQC8_9MICO</name>
<dbReference type="PROSITE" id="PS51318">
    <property type="entry name" value="TAT"/>
    <property type="match status" value="1"/>
</dbReference>
<sequence>MNDTPKRDRRLEAQQRAAELRRQEQRRARRRRLLIGGGVAVAALAVAGIVTAVVLNGASSATVAGSGATPSATSSAAADWAAPADVEAAVRTAGLQMLTAEGTALHIHQHLTVTVDGRPVAVPAGIGIDEAQQRISPIHTHDESGIIHVESPEVRTFTLGQVFDEWGQKLGTGQVGTYRNGVDGQTVTVFVDGKTYTGDPRTIALASHEDIDIVVAKTGTTVSPPAAFSWPAGY</sequence>
<dbReference type="Proteomes" id="UP000578352">
    <property type="component" value="Unassembled WGS sequence"/>
</dbReference>